<proteinExistence type="predicted"/>
<dbReference type="PANTHER" id="PTHR43611:SF3">
    <property type="entry name" value="FLAVIN MONONUCLEOTIDE HYDROLASE 1, CHLOROPLATIC"/>
    <property type="match status" value="1"/>
</dbReference>
<dbReference type="InterPro" id="IPR036412">
    <property type="entry name" value="HAD-like_sf"/>
</dbReference>
<evidence type="ECO:0000313" key="1">
    <source>
        <dbReference type="EMBL" id="ONN27186.1"/>
    </source>
</evidence>
<dbReference type="InterPro" id="IPR006439">
    <property type="entry name" value="HAD-SF_hydro_IA"/>
</dbReference>
<gene>
    <name evidence="1" type="ORF">XJ44_05225</name>
</gene>
<keyword evidence="2" id="KW-1185">Reference proteome</keyword>
<dbReference type="PRINTS" id="PR00413">
    <property type="entry name" value="HADHALOGNASE"/>
</dbReference>
<name>A0ABX3IH77_9BACT</name>
<dbReference type="Gene3D" id="1.10.150.240">
    <property type="entry name" value="Putative phosphatase, domain 2"/>
    <property type="match status" value="1"/>
</dbReference>
<evidence type="ECO:0000313" key="2">
    <source>
        <dbReference type="Proteomes" id="UP000242616"/>
    </source>
</evidence>
<dbReference type="NCBIfam" id="TIGR01549">
    <property type="entry name" value="HAD-SF-IA-v1"/>
    <property type="match status" value="1"/>
</dbReference>
<dbReference type="Pfam" id="PF13419">
    <property type="entry name" value="HAD_2"/>
    <property type="match status" value="1"/>
</dbReference>
<dbReference type="InterPro" id="IPR041492">
    <property type="entry name" value="HAD_2"/>
</dbReference>
<dbReference type="NCBIfam" id="TIGR01509">
    <property type="entry name" value="HAD-SF-IA-v3"/>
    <property type="match status" value="1"/>
</dbReference>
<accession>A0ABX3IH77</accession>
<dbReference type="Proteomes" id="UP000242616">
    <property type="component" value="Unassembled WGS sequence"/>
</dbReference>
<dbReference type="InterPro" id="IPR023198">
    <property type="entry name" value="PGP-like_dom2"/>
</dbReference>
<dbReference type="SUPFAM" id="SSF56784">
    <property type="entry name" value="HAD-like"/>
    <property type="match status" value="1"/>
</dbReference>
<dbReference type="SFLD" id="SFLDS00003">
    <property type="entry name" value="Haloacid_Dehalogenase"/>
    <property type="match status" value="1"/>
</dbReference>
<dbReference type="CDD" id="cd02603">
    <property type="entry name" value="HAD_sEH-N_like"/>
    <property type="match status" value="1"/>
</dbReference>
<dbReference type="RefSeq" id="WP_077198309.1">
    <property type="nucleotide sequence ID" value="NZ_LBFC01000018.1"/>
</dbReference>
<dbReference type="InterPro" id="IPR023214">
    <property type="entry name" value="HAD_sf"/>
</dbReference>
<dbReference type="PANTHER" id="PTHR43611">
    <property type="entry name" value="ALPHA-D-GLUCOSE 1-PHOSPHATE PHOSPHATASE"/>
    <property type="match status" value="1"/>
</dbReference>
<sequence length="196" mass="23626">MVESIIFDLGRVLINWEPKKYMEKVFDVQTTKFLLENVFNTEDWNLMDKGIIDENALWEKKLKMFPKYKNEILHMKNKVFELLTPITENVEILYKLKENYRLYILSNFSQNAFKYIYEKYDFFKLFDGLVISSHVKSIKPEEKIYQILIKTYNLNPSKCLYIDDKLENINTGKRLGFKVIHLKEPKLLKSEIKKYL</sequence>
<dbReference type="EMBL" id="LBFC01000018">
    <property type="protein sequence ID" value="ONN27186.1"/>
    <property type="molecule type" value="Genomic_DNA"/>
</dbReference>
<protein>
    <submittedName>
        <fullName evidence="1">Haloacid dehalogenase</fullName>
    </submittedName>
</protein>
<organism evidence="1 2">
    <name type="scientific">Thermosipho affectus</name>
    <dbReference type="NCBI Taxonomy" id="660294"/>
    <lineage>
        <taxon>Bacteria</taxon>
        <taxon>Thermotogati</taxon>
        <taxon>Thermotogota</taxon>
        <taxon>Thermotogae</taxon>
        <taxon>Thermotogales</taxon>
        <taxon>Fervidobacteriaceae</taxon>
        <taxon>Thermosipho</taxon>
    </lineage>
</organism>
<comment type="caution">
    <text evidence="1">The sequence shown here is derived from an EMBL/GenBank/DDBJ whole genome shotgun (WGS) entry which is preliminary data.</text>
</comment>
<dbReference type="Gene3D" id="3.40.50.1000">
    <property type="entry name" value="HAD superfamily/HAD-like"/>
    <property type="match status" value="1"/>
</dbReference>
<dbReference type="SFLD" id="SFLDG01129">
    <property type="entry name" value="C1.5:_HAD__Beta-PGM__Phosphata"/>
    <property type="match status" value="1"/>
</dbReference>
<reference evidence="1 2" key="1">
    <citation type="submission" date="2015-06" db="EMBL/GenBank/DDBJ databases">
        <title>Genome sequencing of Thermotogales isolates from hydrothermal vents.</title>
        <authorList>
            <person name="Haverkamp T.H."/>
            <person name="Kublanov I.V."/>
            <person name="Nesbo C.L."/>
        </authorList>
    </citation>
    <scope>NUCLEOTIDE SEQUENCE [LARGE SCALE GENOMIC DNA]</scope>
    <source>
        <strain evidence="2">ik275mar</strain>
    </source>
</reference>